<comment type="caution">
    <text evidence="2">The sequence shown here is derived from an EMBL/GenBank/DDBJ whole genome shotgun (WGS) entry which is preliminary data.</text>
</comment>
<dbReference type="Proteomes" id="UP000327157">
    <property type="component" value="Chromosome 13"/>
</dbReference>
<gene>
    <name evidence="2" type="ORF">D8674_009878</name>
</gene>
<organism evidence="2 3">
    <name type="scientific">Pyrus ussuriensis x Pyrus communis</name>
    <dbReference type="NCBI Taxonomy" id="2448454"/>
    <lineage>
        <taxon>Eukaryota</taxon>
        <taxon>Viridiplantae</taxon>
        <taxon>Streptophyta</taxon>
        <taxon>Embryophyta</taxon>
        <taxon>Tracheophyta</taxon>
        <taxon>Spermatophyta</taxon>
        <taxon>Magnoliopsida</taxon>
        <taxon>eudicotyledons</taxon>
        <taxon>Gunneridae</taxon>
        <taxon>Pentapetalae</taxon>
        <taxon>rosids</taxon>
        <taxon>fabids</taxon>
        <taxon>Rosales</taxon>
        <taxon>Rosaceae</taxon>
        <taxon>Amygdaloideae</taxon>
        <taxon>Maleae</taxon>
        <taxon>Pyrus</taxon>
    </lineage>
</organism>
<reference evidence="2 3" key="1">
    <citation type="submission" date="2019-09" db="EMBL/GenBank/DDBJ databases">
        <authorList>
            <person name="Ou C."/>
        </authorList>
    </citation>
    <scope>NUCLEOTIDE SEQUENCE [LARGE SCALE GENOMIC DNA]</scope>
    <source>
        <strain evidence="2">S2</strain>
        <tissue evidence="2">Leaf</tissue>
    </source>
</reference>
<evidence type="ECO:0000313" key="2">
    <source>
        <dbReference type="EMBL" id="KAB2599607.1"/>
    </source>
</evidence>
<protein>
    <submittedName>
        <fullName evidence="2">Uncharacterized protein</fullName>
    </submittedName>
</protein>
<feature type="region of interest" description="Disordered" evidence="1">
    <location>
        <begin position="27"/>
        <end position="49"/>
    </location>
</feature>
<proteinExistence type="predicted"/>
<dbReference type="EMBL" id="SMOL01000753">
    <property type="protein sequence ID" value="KAB2599607.1"/>
    <property type="molecule type" value="Genomic_DNA"/>
</dbReference>
<reference evidence="2 3" key="3">
    <citation type="submission" date="2019-11" db="EMBL/GenBank/DDBJ databases">
        <title>A de novo genome assembly of a pear dwarfing rootstock.</title>
        <authorList>
            <person name="Wang F."/>
            <person name="Wang J."/>
            <person name="Li S."/>
            <person name="Zhang Y."/>
            <person name="Fang M."/>
            <person name="Ma L."/>
            <person name="Zhao Y."/>
            <person name="Jiang S."/>
        </authorList>
    </citation>
    <scope>NUCLEOTIDE SEQUENCE [LARGE SCALE GENOMIC DNA]</scope>
    <source>
        <strain evidence="2">S2</strain>
        <tissue evidence="2">Leaf</tissue>
    </source>
</reference>
<sequence>MDRELPGSAVVDAPHSILPVYTTATDADDGTKRSCRGAAEKVGESQQSAASPVAGAGFAAFLAWRW</sequence>
<evidence type="ECO:0000313" key="3">
    <source>
        <dbReference type="Proteomes" id="UP000327157"/>
    </source>
</evidence>
<evidence type="ECO:0000256" key="1">
    <source>
        <dbReference type="SAM" id="MobiDB-lite"/>
    </source>
</evidence>
<accession>A0A5N5F9I5</accession>
<dbReference type="AlphaFoldDB" id="A0A5N5F9I5"/>
<name>A0A5N5F9I5_9ROSA</name>
<reference evidence="3" key="2">
    <citation type="submission" date="2019-10" db="EMBL/GenBank/DDBJ databases">
        <title>A de novo genome assembly of a pear dwarfing rootstock.</title>
        <authorList>
            <person name="Wang F."/>
            <person name="Wang J."/>
            <person name="Li S."/>
            <person name="Zhang Y."/>
            <person name="Fang M."/>
            <person name="Ma L."/>
            <person name="Zhao Y."/>
            <person name="Jiang S."/>
        </authorList>
    </citation>
    <scope>NUCLEOTIDE SEQUENCE [LARGE SCALE GENOMIC DNA]</scope>
</reference>
<keyword evidence="3" id="KW-1185">Reference proteome</keyword>